<dbReference type="EMBL" id="CP157804">
    <property type="protein sequence ID" value="XBQ23074.1"/>
    <property type="molecule type" value="Genomic_DNA"/>
</dbReference>
<dbReference type="RefSeq" id="WP_349351831.1">
    <property type="nucleotide sequence ID" value="NZ_CP157804.1"/>
</dbReference>
<feature type="chain" id="PRO_5043873823" evidence="1">
    <location>
        <begin position="24"/>
        <end position="146"/>
    </location>
</feature>
<dbReference type="KEGG" id="fld:ABNE31_15875"/>
<dbReference type="Pfam" id="PF02635">
    <property type="entry name" value="DsrE"/>
    <property type="match status" value="1"/>
</dbReference>
<sequence>MKYLRHCSFFLLMLVFSTNQVSGQQQLSAEVVSDLQKTTQYAFVLSEERHFRGVLSMYDTLKANGVTITEYEIVVKGKVVLQLKKGSELESLYQKYKDKVRVSVCSVAMSKLGVSADELIPGLIPVETASIRMLQLQARGYNTLTY</sequence>
<gene>
    <name evidence="2" type="ORF">ABNE31_15875</name>
</gene>
<dbReference type="SUPFAM" id="SSF75169">
    <property type="entry name" value="DsrEFH-like"/>
    <property type="match status" value="1"/>
</dbReference>
<dbReference type="AlphaFoldDB" id="A0AAU7MXH3"/>
<name>A0AAU7MXH3_9FLAO</name>
<proteinExistence type="predicted"/>
<protein>
    <submittedName>
        <fullName evidence="2">DsrE family protein</fullName>
    </submittedName>
</protein>
<dbReference type="InterPro" id="IPR027396">
    <property type="entry name" value="DsrEFH-like"/>
</dbReference>
<dbReference type="InterPro" id="IPR003787">
    <property type="entry name" value="Sulphur_relay_DsrE/F-like"/>
</dbReference>
<reference evidence="2" key="1">
    <citation type="submission" date="2024-05" db="EMBL/GenBank/DDBJ databases">
        <title>Draft Genome Sequences of Flagellimonas sp. MMG031 and Marinobacter sp. MMG032 Isolated from the dinoflagellate Symbiodinium pilosum.</title>
        <authorList>
            <person name="Shikuma N.J."/>
            <person name="Farrell M.V."/>
        </authorList>
    </citation>
    <scope>NUCLEOTIDE SEQUENCE</scope>
    <source>
        <strain evidence="2">MMG031</strain>
    </source>
</reference>
<evidence type="ECO:0000256" key="1">
    <source>
        <dbReference type="SAM" id="SignalP"/>
    </source>
</evidence>
<feature type="signal peptide" evidence="1">
    <location>
        <begin position="1"/>
        <end position="23"/>
    </location>
</feature>
<organism evidence="2">
    <name type="scientific">Flagellimonas sp. MMG031</name>
    <dbReference type="NCBI Taxonomy" id="3158549"/>
    <lineage>
        <taxon>Bacteria</taxon>
        <taxon>Pseudomonadati</taxon>
        <taxon>Bacteroidota</taxon>
        <taxon>Flavobacteriia</taxon>
        <taxon>Flavobacteriales</taxon>
        <taxon>Flavobacteriaceae</taxon>
        <taxon>Flagellimonas</taxon>
    </lineage>
</organism>
<accession>A0AAU7MXH3</accession>
<keyword evidence="1" id="KW-0732">Signal</keyword>
<evidence type="ECO:0000313" key="2">
    <source>
        <dbReference type="EMBL" id="XBQ23074.1"/>
    </source>
</evidence>
<dbReference type="Gene3D" id="3.40.1260.10">
    <property type="entry name" value="DsrEFH-like"/>
    <property type="match status" value="1"/>
</dbReference>